<keyword evidence="1" id="KW-0001">2Fe-2S</keyword>
<dbReference type="PROSITE" id="PS51296">
    <property type="entry name" value="RIESKE"/>
    <property type="match status" value="1"/>
</dbReference>
<dbReference type="InterPro" id="IPR017941">
    <property type="entry name" value="Rieske_2Fe-2S"/>
</dbReference>
<evidence type="ECO:0000256" key="1">
    <source>
        <dbReference type="ARBA" id="ARBA00022714"/>
    </source>
</evidence>
<dbReference type="Proteomes" id="UP000243900">
    <property type="component" value="Unassembled WGS sequence"/>
</dbReference>
<dbReference type="InterPro" id="IPR036922">
    <property type="entry name" value="Rieske_2Fe-2S_sf"/>
</dbReference>
<keyword evidence="5" id="KW-0411">Iron-sulfur</keyword>
<dbReference type="InterPro" id="IPR050584">
    <property type="entry name" value="Cholesterol_7-desaturase"/>
</dbReference>
<dbReference type="GO" id="GO:0051537">
    <property type="term" value="F:2 iron, 2 sulfur cluster binding"/>
    <property type="evidence" value="ECO:0007669"/>
    <property type="project" value="UniProtKB-KW"/>
</dbReference>
<dbReference type="SUPFAM" id="SSF50022">
    <property type="entry name" value="ISP domain"/>
    <property type="match status" value="1"/>
</dbReference>
<dbReference type="GO" id="GO:0016491">
    <property type="term" value="F:oxidoreductase activity"/>
    <property type="evidence" value="ECO:0007669"/>
    <property type="project" value="UniProtKB-KW"/>
</dbReference>
<gene>
    <name evidence="7" type="ORF">C5O18_06200</name>
</gene>
<feature type="domain" description="Rieske" evidence="6">
    <location>
        <begin position="3"/>
        <end position="99"/>
    </location>
</feature>
<sequence>MAFHVLEKLMFLEDGYRREFVIDGIPLLLLQEDGRPQLIRNQCPHRGQSLTRGVVSNGAIRCPGHGWSFSLADGQCRLPGPGPCLTRYALVYQGNTIGVDL</sequence>
<organism evidence="7 8">
    <name type="scientific">Amnimonas aquatica</name>
    <dbReference type="NCBI Taxonomy" id="2094561"/>
    <lineage>
        <taxon>Bacteria</taxon>
        <taxon>Pseudomonadati</taxon>
        <taxon>Pseudomonadota</taxon>
        <taxon>Gammaproteobacteria</taxon>
        <taxon>Moraxellales</taxon>
        <taxon>Moraxellaceae</taxon>
        <taxon>Amnimonas</taxon>
    </lineage>
</organism>
<keyword evidence="2" id="KW-0479">Metal-binding</keyword>
<evidence type="ECO:0000256" key="4">
    <source>
        <dbReference type="ARBA" id="ARBA00023004"/>
    </source>
</evidence>
<keyword evidence="8" id="KW-1185">Reference proteome</keyword>
<reference evidence="8" key="1">
    <citation type="submission" date="2018-02" db="EMBL/GenBank/DDBJ databases">
        <title>Genome sequencing of Solimonas sp. HR-BB.</title>
        <authorList>
            <person name="Lee Y."/>
            <person name="Jeon C.O."/>
        </authorList>
    </citation>
    <scope>NUCLEOTIDE SEQUENCE [LARGE SCALE GENOMIC DNA]</scope>
    <source>
        <strain evidence="8">HR-E</strain>
    </source>
</reference>
<dbReference type="OrthoDB" id="9800167at2"/>
<dbReference type="Pfam" id="PF00355">
    <property type="entry name" value="Rieske"/>
    <property type="match status" value="1"/>
</dbReference>
<dbReference type="AlphaFoldDB" id="A0A2P6ASA6"/>
<dbReference type="RefSeq" id="WP_105192430.1">
    <property type="nucleotide sequence ID" value="NZ_PTQZ01000130.1"/>
</dbReference>
<evidence type="ECO:0000259" key="6">
    <source>
        <dbReference type="PROSITE" id="PS51296"/>
    </source>
</evidence>
<dbReference type="GO" id="GO:0046872">
    <property type="term" value="F:metal ion binding"/>
    <property type="evidence" value="ECO:0007669"/>
    <property type="project" value="UniProtKB-KW"/>
</dbReference>
<evidence type="ECO:0000313" key="7">
    <source>
        <dbReference type="EMBL" id="PQA41700.1"/>
    </source>
</evidence>
<keyword evidence="4" id="KW-0408">Iron</keyword>
<evidence type="ECO:0000256" key="2">
    <source>
        <dbReference type="ARBA" id="ARBA00022723"/>
    </source>
</evidence>
<protein>
    <submittedName>
        <fullName evidence="7">Rieske</fullName>
    </submittedName>
</protein>
<keyword evidence="3" id="KW-0560">Oxidoreductase</keyword>
<evidence type="ECO:0000256" key="5">
    <source>
        <dbReference type="ARBA" id="ARBA00023014"/>
    </source>
</evidence>
<evidence type="ECO:0000313" key="8">
    <source>
        <dbReference type="Proteomes" id="UP000243900"/>
    </source>
</evidence>
<comment type="caution">
    <text evidence="7">The sequence shown here is derived from an EMBL/GenBank/DDBJ whole genome shotgun (WGS) entry which is preliminary data.</text>
</comment>
<name>A0A2P6ASA6_9GAMM</name>
<dbReference type="Gene3D" id="2.102.10.10">
    <property type="entry name" value="Rieske [2Fe-2S] iron-sulphur domain"/>
    <property type="match status" value="1"/>
</dbReference>
<dbReference type="EMBL" id="PTQZ01000130">
    <property type="protein sequence ID" value="PQA41700.1"/>
    <property type="molecule type" value="Genomic_DNA"/>
</dbReference>
<dbReference type="CDD" id="cd03467">
    <property type="entry name" value="Rieske"/>
    <property type="match status" value="1"/>
</dbReference>
<dbReference type="PANTHER" id="PTHR21266:SF60">
    <property type="entry name" value="3-KETOSTEROID-9-ALPHA-MONOOXYGENASE, OXYGENASE COMPONENT"/>
    <property type="match status" value="1"/>
</dbReference>
<accession>A0A2P6ASA6</accession>
<dbReference type="PANTHER" id="PTHR21266">
    <property type="entry name" value="IRON-SULFUR DOMAIN CONTAINING PROTEIN"/>
    <property type="match status" value="1"/>
</dbReference>
<evidence type="ECO:0000256" key="3">
    <source>
        <dbReference type="ARBA" id="ARBA00023002"/>
    </source>
</evidence>
<proteinExistence type="predicted"/>